<keyword evidence="5" id="KW-0863">Zinc-finger</keyword>
<dbReference type="InterPro" id="IPR013498">
    <property type="entry name" value="Topo_IA_Znf"/>
</dbReference>
<dbReference type="Gene3D" id="1.10.290.10">
    <property type="entry name" value="Topoisomerase I, domain 4"/>
    <property type="match status" value="1"/>
</dbReference>
<dbReference type="SUPFAM" id="SSF56712">
    <property type="entry name" value="Prokaryotic type I DNA topoisomerase"/>
    <property type="match status" value="1"/>
</dbReference>
<dbReference type="GO" id="GO:0003917">
    <property type="term" value="F:DNA topoisomerase type I (single strand cut, ATP-independent) activity"/>
    <property type="evidence" value="ECO:0007669"/>
    <property type="project" value="UniProtKB-EC"/>
</dbReference>
<dbReference type="InterPro" id="IPR013824">
    <property type="entry name" value="Topo_IA_cen_sub1"/>
</dbReference>
<feature type="site" description="Interaction with DNA" evidence="11">
    <location>
        <position position="513"/>
    </location>
</feature>
<dbReference type="CDD" id="cd03363">
    <property type="entry name" value="TOPRIM_TopoIA_TopoI"/>
    <property type="match status" value="1"/>
</dbReference>
<dbReference type="InterPro" id="IPR023405">
    <property type="entry name" value="Topo_IA_core_domain"/>
</dbReference>
<evidence type="ECO:0000256" key="2">
    <source>
        <dbReference type="ARBA" id="ARBA00009446"/>
    </source>
</evidence>
<protein>
    <recommendedName>
        <fullName evidence="11">DNA topoisomerase 1</fullName>
        <ecNumber evidence="11">5.6.2.1</ecNumber>
    </recommendedName>
    <alternativeName>
        <fullName evidence="11">DNA topoisomerase I</fullName>
    </alternativeName>
</protein>
<dbReference type="InterPro" id="IPR028612">
    <property type="entry name" value="Topoisom_1_IA"/>
</dbReference>
<dbReference type="InterPro" id="IPR003602">
    <property type="entry name" value="Topo_IA_DNA-bd_dom"/>
</dbReference>
<dbReference type="PANTHER" id="PTHR42785:SF1">
    <property type="entry name" value="DNA TOPOISOMERASE"/>
    <property type="match status" value="1"/>
</dbReference>
<dbReference type="PANTHER" id="PTHR42785">
    <property type="entry name" value="DNA TOPOISOMERASE, TYPE IA, CORE"/>
    <property type="match status" value="1"/>
</dbReference>
<evidence type="ECO:0000256" key="9">
    <source>
        <dbReference type="ARBA" id="ARBA00023125"/>
    </source>
</evidence>
<dbReference type="InterPro" id="IPR023406">
    <property type="entry name" value="Topo_IA_AS"/>
</dbReference>
<feature type="active site" description="O-(5'-phospho-DNA)-tyrosine intermediate" evidence="11">
    <location>
        <position position="326"/>
    </location>
</feature>
<keyword evidence="10 11" id="KW-0413">Isomerase</keyword>
<dbReference type="Gene3D" id="3.30.65.10">
    <property type="entry name" value="Bacterial Topoisomerase I, domain 1"/>
    <property type="match status" value="3"/>
</dbReference>
<evidence type="ECO:0000259" key="14">
    <source>
        <dbReference type="PROSITE" id="PS52039"/>
    </source>
</evidence>
<comment type="similarity">
    <text evidence="2 11">Belongs to the type IA topoisomerase family.</text>
</comment>
<comment type="function">
    <text evidence="11">Releases the supercoiling and torsional tension of DNA, which is introduced during the DNA replication and transcription, by transiently cleaving and rejoining one strand of the DNA duplex. Introduces a single-strand break via transesterification at a target site in duplex DNA. The scissile phosphodiester is attacked by the catalytic tyrosine of the enzyme, resulting in the formation of a DNA-(5'-phosphotyrosyl)-enzyme intermediate and the expulsion of a 3'-OH DNA strand. The free DNA strand then undergoes passage around the unbroken strand, thus removing DNA supercoils. Finally, in the religation step, the DNA 3'-OH attacks the covalent intermediate to expel the active-site tyrosine and restore the DNA phosphodiester backbone.</text>
</comment>
<evidence type="ECO:0000256" key="11">
    <source>
        <dbReference type="HAMAP-Rule" id="MF_00952"/>
    </source>
</evidence>
<evidence type="ECO:0000256" key="8">
    <source>
        <dbReference type="ARBA" id="ARBA00023029"/>
    </source>
</evidence>
<dbReference type="Gene3D" id="3.40.50.140">
    <property type="match status" value="1"/>
</dbReference>
<dbReference type="InterPro" id="IPR006171">
    <property type="entry name" value="TOPRIM_dom"/>
</dbReference>
<dbReference type="Pfam" id="PF08272">
    <property type="entry name" value="Zn_Ribbon_Topo"/>
    <property type="match status" value="2"/>
</dbReference>
<gene>
    <name evidence="11 15" type="primary">topA</name>
    <name evidence="15" type="ORF">ACFODT_06965</name>
</gene>
<evidence type="ECO:0000256" key="5">
    <source>
        <dbReference type="ARBA" id="ARBA00022771"/>
    </source>
</evidence>
<organism evidence="15 16">
    <name type="scientific">Vibrio zhugei</name>
    <dbReference type="NCBI Taxonomy" id="2479546"/>
    <lineage>
        <taxon>Bacteria</taxon>
        <taxon>Pseudomonadati</taxon>
        <taxon>Pseudomonadota</taxon>
        <taxon>Gammaproteobacteria</taxon>
        <taxon>Vibrionales</taxon>
        <taxon>Vibrionaceae</taxon>
        <taxon>Vibrio</taxon>
    </lineage>
</organism>
<keyword evidence="9 11" id="KW-0238">DNA-binding</keyword>
<keyword evidence="3" id="KW-0479">Metal-binding</keyword>
<feature type="region of interest" description="Disordered" evidence="12">
    <location>
        <begin position="37"/>
        <end position="61"/>
    </location>
</feature>
<dbReference type="Pfam" id="PF01131">
    <property type="entry name" value="Topoisom_bac"/>
    <property type="match status" value="1"/>
</dbReference>
<dbReference type="InterPro" id="IPR049330">
    <property type="entry name" value="TOP1_Znf"/>
</dbReference>
<comment type="caution">
    <text evidence="11">Lacks conserved residue(s) required for the propagation of feature annotation.</text>
</comment>
<sequence length="875" mass="98139">MGKSLVIVESPAKAKTINKYLGKDFIVKSSVGHVRDLPTAGQSTGGKKAAPQSTKNLSAEEKARVKKEKERAALIKKMGIDPYHDWEANYQILPGKEKVVSELQKLAKDADNVYLATDLDREGEAIAWHLRELIGGDEERYKRVVFNEITKSAIKQAFDKPGDLNMDGVNAQQARRFMDRVVGFMVSPLLWKKVARGLSAGRVQSVAVKLLVERERSIKAFTPEEFWDIHADTLTSADQAFRLMVAQKDGVAFKPVNEAQANSALAELENANYEVCKREDRPTTSKPSAPFITSTLQQAASTRLGYGVKKTMMLAQRLYEAGYITYMRTDSTNLSQEAVDSVRDYITSEFGDAYLPEKPNVYGSKENAQEAHEAIRPSSVSVIESQLEGMDKDAHKLYALIWNQFVACQMTPAKYDSTTVSVKAADYTLKAKGRILKFDGWTRVQRPLGKNDDQILPAVKVGDELTLQTLEPKQHFTKPPARFTEAALVKELEKRGIGRPSTYASIISTIQDRGYVKVEQRRFYAEKMGEIVTDRLDDSFDDLMNYDFTARMEEKLDQIAEGEVNWKGMLDDFFKDFSQNLSQAELEEEKGGMKPNHMVETDIDCPTCGRKMVIRTASTGVFLGCSGYALPPKERCKTTINLGDEEGVVNVLEEDVETAALRAKKRCPICDTAMDAYLIDETRKLHVCGNNPNCEGYEVEHGEFKLKGYDGPVVECDKCGSDMVLKNGRFGKYMACTNEECTNTRKILRNGDVAPPKEDPVHFPELPCTQSDAYFVLRDGASGLFFAASNFPKSRETRAPLVQELAQYKERLADKFKYLADAPQSDPDGLPTVVRFSRKSKEHYVRTENDGKPSGWTALYIDGKWEVTDKRKKKK</sequence>
<dbReference type="EMBL" id="JBHRSE010000042">
    <property type="protein sequence ID" value="MFC3023561.1"/>
    <property type="molecule type" value="Genomic_DNA"/>
</dbReference>
<feature type="site" description="Interaction with DNA" evidence="11">
    <location>
        <position position="33"/>
    </location>
</feature>
<feature type="site" description="Interaction with DNA" evidence="11">
    <location>
        <position position="179"/>
    </location>
</feature>
<dbReference type="SMART" id="SM00493">
    <property type="entry name" value="TOPRIM"/>
    <property type="match status" value="1"/>
</dbReference>
<dbReference type="Pfam" id="PF21372">
    <property type="entry name" value="Zn_ribbon_bTOP1"/>
    <property type="match status" value="1"/>
</dbReference>
<dbReference type="Gene3D" id="1.10.460.10">
    <property type="entry name" value="Topoisomerase I, domain 2"/>
    <property type="match status" value="1"/>
</dbReference>
<dbReference type="InterPro" id="IPR013497">
    <property type="entry name" value="Topo_IA_cen"/>
</dbReference>
<evidence type="ECO:0000256" key="6">
    <source>
        <dbReference type="ARBA" id="ARBA00022833"/>
    </source>
</evidence>
<dbReference type="InterPro" id="IPR013825">
    <property type="entry name" value="Topo_IA_cen_sub2"/>
</dbReference>
<proteinExistence type="inferred from homology"/>
<feature type="site" description="Interaction with DNA" evidence="11">
    <location>
        <position position="176"/>
    </location>
</feature>
<feature type="site" description="Interaction with DNA" evidence="11">
    <location>
        <position position="175"/>
    </location>
</feature>
<evidence type="ECO:0000259" key="13">
    <source>
        <dbReference type="PROSITE" id="PS50880"/>
    </source>
</evidence>
<dbReference type="InterPro" id="IPR000380">
    <property type="entry name" value="Topo_IA"/>
</dbReference>
<keyword evidence="6" id="KW-0862">Zinc</keyword>
<dbReference type="HAMAP" id="MF_00952">
    <property type="entry name" value="Topoisom_1_prok"/>
    <property type="match status" value="1"/>
</dbReference>
<reference evidence="16" key="1">
    <citation type="journal article" date="2019" name="Int. J. Syst. Evol. Microbiol.">
        <title>The Global Catalogue of Microorganisms (GCM) 10K type strain sequencing project: providing services to taxonomists for standard genome sequencing and annotation.</title>
        <authorList>
            <consortium name="The Broad Institute Genomics Platform"/>
            <consortium name="The Broad Institute Genome Sequencing Center for Infectious Disease"/>
            <person name="Wu L."/>
            <person name="Ma J."/>
        </authorList>
    </citation>
    <scope>NUCLEOTIDE SEQUENCE [LARGE SCALE GENOMIC DNA]</scope>
    <source>
        <strain evidence="16">KCTC 62784</strain>
    </source>
</reference>
<dbReference type="CDD" id="cd00186">
    <property type="entry name" value="TOP1Ac"/>
    <property type="match status" value="1"/>
</dbReference>
<dbReference type="Proteomes" id="UP001595384">
    <property type="component" value="Unassembled WGS sequence"/>
</dbReference>
<keyword evidence="7" id="KW-0460">Magnesium</keyword>
<evidence type="ECO:0000256" key="7">
    <source>
        <dbReference type="ARBA" id="ARBA00022842"/>
    </source>
</evidence>
<dbReference type="InterPro" id="IPR003601">
    <property type="entry name" value="Topo_IA_2"/>
</dbReference>
<comment type="subunit">
    <text evidence="11">Monomer.</text>
</comment>
<keyword evidence="4" id="KW-0677">Repeat</keyword>
<dbReference type="InterPro" id="IPR013263">
    <property type="entry name" value="TopoI_Znr_bac"/>
</dbReference>
<dbReference type="InterPro" id="IPR013826">
    <property type="entry name" value="Topo_IA_cen_sub3"/>
</dbReference>
<comment type="caution">
    <text evidence="15">The sequence shown here is derived from an EMBL/GenBank/DDBJ whole genome shotgun (WGS) entry which is preliminary data.</text>
</comment>
<evidence type="ECO:0000256" key="4">
    <source>
        <dbReference type="ARBA" id="ARBA00022737"/>
    </source>
</evidence>
<dbReference type="InterPro" id="IPR005733">
    <property type="entry name" value="TopoI_bac-type"/>
</dbReference>
<evidence type="ECO:0000256" key="12">
    <source>
        <dbReference type="SAM" id="MobiDB-lite"/>
    </source>
</evidence>
<evidence type="ECO:0000256" key="10">
    <source>
        <dbReference type="ARBA" id="ARBA00023235"/>
    </source>
</evidence>
<feature type="site" description="Interaction with DNA" evidence="11">
    <location>
        <position position="328"/>
    </location>
</feature>
<dbReference type="PROSITE" id="PS52039">
    <property type="entry name" value="TOPO_IA_2"/>
    <property type="match status" value="1"/>
</dbReference>
<keyword evidence="16" id="KW-1185">Reference proteome</keyword>
<feature type="site" description="Interaction with DNA" evidence="11">
    <location>
        <position position="191"/>
    </location>
</feature>
<keyword evidence="8 11" id="KW-0799">Topoisomerase</keyword>
<evidence type="ECO:0000313" key="16">
    <source>
        <dbReference type="Proteomes" id="UP001595384"/>
    </source>
</evidence>
<feature type="domain" description="Topo IA-type catalytic" evidence="14">
    <location>
        <begin position="165"/>
        <end position="581"/>
    </location>
</feature>
<accession>A0ABV7C8L0</accession>
<dbReference type="Gene3D" id="2.70.20.10">
    <property type="entry name" value="Topoisomerase I, domain 3"/>
    <property type="match status" value="1"/>
</dbReference>
<dbReference type="Gene3D" id="2.20.25.10">
    <property type="match status" value="1"/>
</dbReference>
<dbReference type="SMART" id="SM00436">
    <property type="entry name" value="TOP1Bc"/>
    <property type="match status" value="1"/>
</dbReference>
<dbReference type="PROSITE" id="PS00396">
    <property type="entry name" value="TOPO_IA_1"/>
    <property type="match status" value="1"/>
</dbReference>
<feature type="region of interest" description="Interaction with DNA" evidence="11">
    <location>
        <begin position="199"/>
        <end position="204"/>
    </location>
</feature>
<name>A0ABV7C8L0_9VIBR</name>
<evidence type="ECO:0000256" key="3">
    <source>
        <dbReference type="ARBA" id="ARBA00022723"/>
    </source>
</evidence>
<dbReference type="PRINTS" id="PR00417">
    <property type="entry name" value="PRTPISMRASEI"/>
</dbReference>
<evidence type="ECO:0000256" key="1">
    <source>
        <dbReference type="ARBA" id="ARBA00000213"/>
    </source>
</evidence>
<dbReference type="Pfam" id="PF01396">
    <property type="entry name" value="Zn_ribbon_Top1"/>
    <property type="match status" value="2"/>
</dbReference>
<evidence type="ECO:0000313" key="15">
    <source>
        <dbReference type="EMBL" id="MFC3023561.1"/>
    </source>
</evidence>
<dbReference type="SMART" id="SM00437">
    <property type="entry name" value="TOP1Ac"/>
    <property type="match status" value="1"/>
</dbReference>
<dbReference type="NCBIfam" id="TIGR01051">
    <property type="entry name" value="topA_bact"/>
    <property type="match status" value="1"/>
</dbReference>
<dbReference type="EC" id="5.6.2.1" evidence="11"/>
<dbReference type="InterPro" id="IPR034149">
    <property type="entry name" value="TOPRIM_TopoI"/>
</dbReference>
<dbReference type="RefSeq" id="WP_123015955.1">
    <property type="nucleotide sequence ID" value="NZ_AP024911.1"/>
</dbReference>
<comment type="catalytic activity">
    <reaction evidence="1 11">
        <text>ATP-independent breakage of single-stranded DNA, followed by passage and rejoining.</text>
        <dbReference type="EC" id="5.6.2.1"/>
    </reaction>
</comment>
<dbReference type="SUPFAM" id="SSF57783">
    <property type="entry name" value="Zinc beta-ribbon"/>
    <property type="match status" value="3"/>
</dbReference>
<dbReference type="Pfam" id="PF01751">
    <property type="entry name" value="Toprim"/>
    <property type="match status" value="1"/>
</dbReference>
<feature type="domain" description="Toprim" evidence="13">
    <location>
        <begin position="3"/>
        <end position="149"/>
    </location>
</feature>
<dbReference type="PROSITE" id="PS50880">
    <property type="entry name" value="TOPRIM"/>
    <property type="match status" value="1"/>
</dbReference>